<dbReference type="EMBL" id="KQ947418">
    <property type="protein sequence ID" value="KUJ15247.1"/>
    <property type="molecule type" value="Genomic_DNA"/>
</dbReference>
<protein>
    <submittedName>
        <fullName evidence="1">Uncharacterized protein</fullName>
    </submittedName>
</protein>
<feature type="non-terminal residue" evidence="1">
    <location>
        <position position="122"/>
    </location>
</feature>
<sequence length="122" mass="14425">CYCGKSVEEAKSLGCKYVTMSAAYLPPHCRDDELDEEFSRLGHKPDGSWTYHSDFERNHETDVADIATWAGSEKRFYTSWEWHVMHCLFYWRKLHRAQFSDVMIEPRFNNDGHLHHCAKLIL</sequence>
<dbReference type="OrthoDB" id="3501153at2759"/>
<organism evidence="1 2">
    <name type="scientific">Mollisia scopiformis</name>
    <name type="common">Conifer needle endophyte fungus</name>
    <name type="synonym">Phialocephala scopiformis</name>
    <dbReference type="NCBI Taxonomy" id="149040"/>
    <lineage>
        <taxon>Eukaryota</taxon>
        <taxon>Fungi</taxon>
        <taxon>Dikarya</taxon>
        <taxon>Ascomycota</taxon>
        <taxon>Pezizomycotina</taxon>
        <taxon>Leotiomycetes</taxon>
        <taxon>Helotiales</taxon>
        <taxon>Mollisiaceae</taxon>
        <taxon>Mollisia</taxon>
    </lineage>
</organism>
<dbReference type="PANTHER" id="PTHR35896">
    <property type="entry name" value="IG-LIKE DOMAIN-CONTAINING PROTEIN"/>
    <property type="match status" value="1"/>
</dbReference>
<gene>
    <name evidence="1" type="ORF">LY89DRAFT_564653</name>
</gene>
<feature type="non-terminal residue" evidence="1">
    <location>
        <position position="1"/>
    </location>
</feature>
<dbReference type="RefSeq" id="XP_018069602.1">
    <property type="nucleotide sequence ID" value="XM_018208520.1"/>
</dbReference>
<name>A0A194X615_MOLSC</name>
<proteinExistence type="predicted"/>
<accession>A0A194X615</accession>
<dbReference type="STRING" id="149040.A0A194X615"/>
<keyword evidence="2" id="KW-1185">Reference proteome</keyword>
<dbReference type="AlphaFoldDB" id="A0A194X615"/>
<evidence type="ECO:0000313" key="2">
    <source>
        <dbReference type="Proteomes" id="UP000070700"/>
    </source>
</evidence>
<evidence type="ECO:0000313" key="1">
    <source>
        <dbReference type="EMBL" id="KUJ15247.1"/>
    </source>
</evidence>
<dbReference type="InterPro" id="IPR053008">
    <property type="entry name" value="Phomopsin_biosynth_assoc"/>
</dbReference>
<dbReference type="GeneID" id="28818246"/>
<dbReference type="KEGG" id="psco:LY89DRAFT_564653"/>
<reference evidence="1 2" key="1">
    <citation type="submission" date="2015-10" db="EMBL/GenBank/DDBJ databases">
        <title>Full genome of DAOMC 229536 Phialocephala scopiformis, a fungal endophyte of spruce producing the potent anti-insectan compound rugulosin.</title>
        <authorList>
            <consortium name="DOE Joint Genome Institute"/>
            <person name="Walker A.K."/>
            <person name="Frasz S.L."/>
            <person name="Seifert K.A."/>
            <person name="Miller J.D."/>
            <person name="Mondo S.J."/>
            <person name="Labutti K."/>
            <person name="Lipzen A."/>
            <person name="Dockter R."/>
            <person name="Kennedy M."/>
            <person name="Grigoriev I.V."/>
            <person name="Spatafora J.W."/>
        </authorList>
    </citation>
    <scope>NUCLEOTIDE SEQUENCE [LARGE SCALE GENOMIC DNA]</scope>
    <source>
        <strain evidence="1 2">CBS 120377</strain>
    </source>
</reference>
<dbReference type="Proteomes" id="UP000070700">
    <property type="component" value="Unassembled WGS sequence"/>
</dbReference>
<dbReference type="InParanoid" id="A0A194X615"/>
<dbReference type="PANTHER" id="PTHR35896:SF3">
    <property type="entry name" value="MAJOR FACILITATOR SUPERFAMILY TRANSPORTER"/>
    <property type="match status" value="1"/>
</dbReference>